<dbReference type="AlphaFoldDB" id="A0AAV1JTR4"/>
<dbReference type="EMBL" id="CAVLEF010000132">
    <property type="protein sequence ID" value="CAK1551498.1"/>
    <property type="molecule type" value="Genomic_DNA"/>
</dbReference>
<gene>
    <name evidence="2" type="ORF">LNINA_LOCUS10631</name>
</gene>
<evidence type="ECO:0000313" key="2">
    <source>
        <dbReference type="EMBL" id="CAK1551498.1"/>
    </source>
</evidence>
<reference evidence="2 3" key="1">
    <citation type="submission" date="2023-11" db="EMBL/GenBank/DDBJ databases">
        <authorList>
            <person name="Okamura Y."/>
        </authorList>
    </citation>
    <scope>NUCLEOTIDE SEQUENCE [LARGE SCALE GENOMIC DNA]</scope>
</reference>
<dbReference type="Proteomes" id="UP001497472">
    <property type="component" value="Unassembled WGS sequence"/>
</dbReference>
<evidence type="ECO:0000313" key="3">
    <source>
        <dbReference type="Proteomes" id="UP001497472"/>
    </source>
</evidence>
<feature type="region of interest" description="Disordered" evidence="1">
    <location>
        <begin position="141"/>
        <end position="171"/>
    </location>
</feature>
<accession>A0AAV1JTR4</accession>
<proteinExistence type="predicted"/>
<protein>
    <submittedName>
        <fullName evidence="2">Uncharacterized protein</fullName>
    </submittedName>
</protein>
<evidence type="ECO:0000256" key="1">
    <source>
        <dbReference type="SAM" id="MobiDB-lite"/>
    </source>
</evidence>
<keyword evidence="3" id="KW-1185">Reference proteome</keyword>
<name>A0AAV1JTR4_9NEOP</name>
<organism evidence="2 3">
    <name type="scientific">Leptosia nina</name>
    <dbReference type="NCBI Taxonomy" id="320188"/>
    <lineage>
        <taxon>Eukaryota</taxon>
        <taxon>Metazoa</taxon>
        <taxon>Ecdysozoa</taxon>
        <taxon>Arthropoda</taxon>
        <taxon>Hexapoda</taxon>
        <taxon>Insecta</taxon>
        <taxon>Pterygota</taxon>
        <taxon>Neoptera</taxon>
        <taxon>Endopterygota</taxon>
        <taxon>Lepidoptera</taxon>
        <taxon>Glossata</taxon>
        <taxon>Ditrysia</taxon>
        <taxon>Papilionoidea</taxon>
        <taxon>Pieridae</taxon>
        <taxon>Pierinae</taxon>
        <taxon>Leptosia</taxon>
    </lineage>
</organism>
<sequence>MATAGLSPLLQQIVNLEAALNTWLSNKRGILERIHSKQLKVLAQASEVKTQSIGAVPPGVLGTISATISLARLARLHPSNLHKSPNPNKTSADSALVQNTVYMLEMSDLFSSCLTELLLTPFVSPVTIIREEVNFPKRKVGDDNANKGVHQTKQALKPPAITPLISPSFPH</sequence>
<comment type="caution">
    <text evidence="2">The sequence shown here is derived from an EMBL/GenBank/DDBJ whole genome shotgun (WGS) entry which is preliminary data.</text>
</comment>